<dbReference type="SUPFAM" id="SSF55785">
    <property type="entry name" value="PYP-like sensor domain (PAS domain)"/>
    <property type="match status" value="2"/>
</dbReference>
<evidence type="ECO:0000313" key="4">
    <source>
        <dbReference type="Proteomes" id="UP000051124"/>
    </source>
</evidence>
<dbReference type="NCBIfam" id="TIGR00229">
    <property type="entry name" value="sensory_box"/>
    <property type="match status" value="1"/>
</dbReference>
<dbReference type="InterPro" id="IPR000014">
    <property type="entry name" value="PAS"/>
</dbReference>
<dbReference type="InterPro" id="IPR000700">
    <property type="entry name" value="PAS-assoc_C"/>
</dbReference>
<dbReference type="InterPro" id="IPR052155">
    <property type="entry name" value="Biofilm_reg_signaling"/>
</dbReference>
<dbReference type="PROSITE" id="PS50112">
    <property type="entry name" value="PAS"/>
    <property type="match status" value="1"/>
</dbReference>
<dbReference type="AlphaFoldDB" id="A0A0S7WLY1"/>
<dbReference type="Pfam" id="PF13426">
    <property type="entry name" value="PAS_9"/>
    <property type="match status" value="1"/>
</dbReference>
<dbReference type="PANTHER" id="PTHR44757">
    <property type="entry name" value="DIGUANYLATE CYCLASE DGCP"/>
    <property type="match status" value="1"/>
</dbReference>
<gene>
    <name evidence="3" type="ORF">AMJ40_00635</name>
</gene>
<comment type="caution">
    <text evidence="3">The sequence shown here is derived from an EMBL/GenBank/DDBJ whole genome shotgun (WGS) entry which is preliminary data.</text>
</comment>
<dbReference type="SMART" id="SM00091">
    <property type="entry name" value="PAS"/>
    <property type="match status" value="1"/>
</dbReference>
<feature type="domain" description="PAC" evidence="2">
    <location>
        <begin position="339"/>
        <end position="391"/>
    </location>
</feature>
<protein>
    <recommendedName>
        <fullName evidence="5">PAC domain-containing protein</fullName>
    </recommendedName>
</protein>
<evidence type="ECO:0000313" key="3">
    <source>
        <dbReference type="EMBL" id="KPJ51147.1"/>
    </source>
</evidence>
<proteinExistence type="predicted"/>
<dbReference type="Pfam" id="PF14417">
    <property type="entry name" value="MEDS"/>
    <property type="match status" value="1"/>
</dbReference>
<dbReference type="InterPro" id="IPR001610">
    <property type="entry name" value="PAC"/>
</dbReference>
<evidence type="ECO:0000259" key="2">
    <source>
        <dbReference type="PROSITE" id="PS50113"/>
    </source>
</evidence>
<dbReference type="EMBL" id="LIZT01000005">
    <property type="protein sequence ID" value="KPJ51147.1"/>
    <property type="molecule type" value="Genomic_DNA"/>
</dbReference>
<dbReference type="Gene3D" id="3.30.450.20">
    <property type="entry name" value="PAS domain"/>
    <property type="match status" value="2"/>
</dbReference>
<dbReference type="InterPro" id="IPR035965">
    <property type="entry name" value="PAS-like_dom_sf"/>
</dbReference>
<name>A0A0S7WLY1_UNCT6</name>
<organism evidence="3 4">
    <name type="scientific">candidate division TA06 bacterium DG_26</name>
    <dbReference type="NCBI Taxonomy" id="1703771"/>
    <lineage>
        <taxon>Bacteria</taxon>
        <taxon>Bacteria division TA06</taxon>
    </lineage>
</organism>
<accession>A0A0S7WLY1</accession>
<dbReference type="Proteomes" id="UP000051124">
    <property type="component" value="Unassembled WGS sequence"/>
</dbReference>
<evidence type="ECO:0000259" key="1">
    <source>
        <dbReference type="PROSITE" id="PS50112"/>
    </source>
</evidence>
<dbReference type="PROSITE" id="PS50113">
    <property type="entry name" value="PAC"/>
    <property type="match status" value="1"/>
</dbReference>
<dbReference type="PANTHER" id="PTHR44757:SF2">
    <property type="entry name" value="BIOFILM ARCHITECTURE MAINTENANCE PROTEIN MBAA"/>
    <property type="match status" value="1"/>
</dbReference>
<dbReference type="InterPro" id="IPR025847">
    <property type="entry name" value="MEDS_domain"/>
</dbReference>
<dbReference type="SMART" id="SM00086">
    <property type="entry name" value="PAC"/>
    <property type="match status" value="1"/>
</dbReference>
<evidence type="ECO:0008006" key="5">
    <source>
        <dbReference type="Google" id="ProtNLM"/>
    </source>
</evidence>
<reference evidence="3 4" key="1">
    <citation type="journal article" date="2015" name="Microbiome">
        <title>Genomic resolution of linkages in carbon, nitrogen, and sulfur cycling among widespread estuary sediment bacteria.</title>
        <authorList>
            <person name="Baker B.J."/>
            <person name="Lazar C.S."/>
            <person name="Teske A.P."/>
            <person name="Dick G.J."/>
        </authorList>
    </citation>
    <scope>NUCLEOTIDE SEQUENCE [LARGE SCALE GENOMIC DNA]</scope>
    <source>
        <strain evidence="3">DG_26</strain>
    </source>
</reference>
<sequence>MSGRRKTKRELMEELEALRGRLNRLEERDRRAAAGTQRVAVPSQSSLLRDELNRLRVNDHLCLIYESPAEWRTTIIPFLALGLEKGEKCIYISGVHSRGEILRLLDEEGIEGKRAEKSGKIVFLKNNTRRGYRKGFDPDRMIHMLIEEVEKALASDFDAVRMTEEMGWQEGGVSAESVLEYEAKLDRDFFAKYPCIAICQYDRWKSRPEIMKSAVLTHPLLIRKRQIYQNFYYVSPEEFLTQRREERELQDMLNSIEQEGENQKRVRFLSDVLDRSSQPFGASYPDGHVMFCNAAFCALTGYTEEELRSMKWSEELTPREWREYDARVLKEIRRTGQPRRYEKECVRKDGSRLPVELLIHQVCDSGGTVQYYYMFVTDITERKRADEMLRKSEQKYRSLVENTNDVVYTTDEKGIVTKSPKVLS</sequence>
<dbReference type="CDD" id="cd00130">
    <property type="entry name" value="PAS"/>
    <property type="match status" value="1"/>
</dbReference>
<feature type="domain" description="PAS" evidence="1">
    <location>
        <begin position="265"/>
        <end position="307"/>
    </location>
</feature>